<gene>
    <name evidence="1" type="ORF">M3202_02240</name>
</gene>
<dbReference type="EMBL" id="JAMBOL010000001">
    <property type="protein sequence ID" value="MCM3712885.1"/>
    <property type="molecule type" value="Genomic_DNA"/>
</dbReference>
<dbReference type="Gene3D" id="3.30.1490.480">
    <property type="entry name" value="Endolytic murein transglycosylase"/>
    <property type="match status" value="1"/>
</dbReference>
<keyword evidence="2" id="KW-1185">Reference proteome</keyword>
<name>A0A9X2DMQ3_9BACI</name>
<accession>A0A9X2DMQ3</accession>
<comment type="caution">
    <text evidence="1">The sequence shown here is derived from an EMBL/GenBank/DDBJ whole genome shotgun (WGS) entry which is preliminary data.</text>
</comment>
<organism evidence="1 2">
    <name type="scientific">Halalkalibacter oceani</name>
    <dbReference type="NCBI Taxonomy" id="1653776"/>
    <lineage>
        <taxon>Bacteria</taxon>
        <taxon>Bacillati</taxon>
        <taxon>Bacillota</taxon>
        <taxon>Bacilli</taxon>
        <taxon>Bacillales</taxon>
        <taxon>Bacillaceae</taxon>
        <taxon>Halalkalibacter</taxon>
    </lineage>
</organism>
<evidence type="ECO:0000313" key="1">
    <source>
        <dbReference type="EMBL" id="MCM3712885.1"/>
    </source>
</evidence>
<evidence type="ECO:0008006" key="3">
    <source>
        <dbReference type="Google" id="ProtNLM"/>
    </source>
</evidence>
<dbReference type="AlphaFoldDB" id="A0A9X2DMQ3"/>
<proteinExistence type="predicted"/>
<dbReference type="RefSeq" id="WP_251221730.1">
    <property type="nucleotide sequence ID" value="NZ_JAMBOL010000001.1"/>
</dbReference>
<reference evidence="1" key="1">
    <citation type="submission" date="2022-05" db="EMBL/GenBank/DDBJ databases">
        <title>Comparative Genomics of Spacecraft Associated Microbes.</title>
        <authorList>
            <person name="Tran M.T."/>
            <person name="Wright A."/>
            <person name="Seuylemezian A."/>
            <person name="Eisen J."/>
            <person name="Coil D."/>
        </authorList>
    </citation>
    <scope>NUCLEOTIDE SEQUENCE</scope>
    <source>
        <strain evidence="1">214.1.1</strain>
    </source>
</reference>
<evidence type="ECO:0000313" key="2">
    <source>
        <dbReference type="Proteomes" id="UP001139179"/>
    </source>
</evidence>
<sequence length="153" mass="16669">MGHKGLQSFAGGLFLATAILGGTYYYSHHTAEESSPEMIELSTEEMMTRLTAAGYAVLTEAELEAVRDEAASATEQPEDGQEEQQIIYQMVLTISSGMTSHQVAEQLAAGQIIEEVEPFLEYLQSNGLTQSIRTGQFLLSSEMTVEEIIAVIT</sequence>
<dbReference type="Proteomes" id="UP001139179">
    <property type="component" value="Unassembled WGS sequence"/>
</dbReference>
<protein>
    <recommendedName>
        <fullName evidence="3">Aminodeoxychorismate lyase</fullName>
    </recommendedName>
</protein>